<dbReference type="Pfam" id="PF12675">
    <property type="entry name" value="DUF3795"/>
    <property type="match status" value="1"/>
</dbReference>
<proteinExistence type="predicted"/>
<accession>A0A5B9DFG4</accession>
<protein>
    <submittedName>
        <fullName evidence="1">DUF3795 domain-containing protein</fullName>
    </submittedName>
</protein>
<name>A0A5B9DFG4_9ARCH</name>
<gene>
    <name evidence="1" type="ORF">DSAG12_03897</name>
</gene>
<dbReference type="AlphaFoldDB" id="A0A5B9DFG4"/>
<keyword evidence="2" id="KW-1185">Reference proteome</keyword>
<sequence>MIENWNISICGLNCSKCDIYLASHGDQAILKELLDYFKEQRNEIVNPDSFVCNGCRSSNDVHWSSDCKMRACALNKNLNYCFECTDFPCSLVNKFGSDGMDHHRRTIENSKKMKKIGLKAWIKEQKLKDKCFFCP</sequence>
<dbReference type="GeneID" id="41331861"/>
<dbReference type="Proteomes" id="UP000321408">
    <property type="component" value="Chromosome"/>
</dbReference>
<dbReference type="InterPro" id="IPR024227">
    <property type="entry name" value="DUF3795"/>
</dbReference>
<dbReference type="OrthoDB" id="139211at2157"/>
<reference evidence="1 2" key="2">
    <citation type="journal article" date="2024" name="Int. J. Syst. Evol. Microbiol.">
        <title>Promethearchaeum syntrophicum gen. nov., sp. nov., an anaerobic, obligately syntrophic archaeon, the first isolate of the lineage 'Asgard' archaea, and proposal of the new archaeal phylum Promethearchaeota phyl. nov. and kingdom Promethearchaeati regn. nov.</title>
        <authorList>
            <person name="Imachi H."/>
            <person name="Nobu M.K."/>
            <person name="Kato S."/>
            <person name="Takaki Y."/>
            <person name="Miyazaki M."/>
            <person name="Miyata M."/>
            <person name="Ogawara M."/>
            <person name="Saito Y."/>
            <person name="Sakai S."/>
            <person name="Tahara Y.O."/>
            <person name="Takano Y."/>
            <person name="Tasumi E."/>
            <person name="Uematsu K."/>
            <person name="Yoshimura T."/>
            <person name="Itoh T."/>
            <person name="Ohkuma M."/>
            <person name="Takai K."/>
        </authorList>
    </citation>
    <scope>NUCLEOTIDE SEQUENCE [LARGE SCALE GENOMIC DNA]</scope>
    <source>
        <strain evidence="1 2">MK-D1</strain>
    </source>
</reference>
<organism evidence="1 2">
    <name type="scientific">Promethearchaeum syntrophicum</name>
    <dbReference type="NCBI Taxonomy" id="2594042"/>
    <lineage>
        <taxon>Archaea</taxon>
        <taxon>Promethearchaeati</taxon>
        <taxon>Promethearchaeota</taxon>
        <taxon>Promethearchaeia</taxon>
        <taxon>Promethearchaeales</taxon>
        <taxon>Promethearchaeaceae</taxon>
        <taxon>Promethearchaeum</taxon>
    </lineage>
</organism>
<reference evidence="1 2" key="1">
    <citation type="journal article" date="2020" name="Nature">
        <title>Isolation of an archaeon at the prokaryote-eukaryote interface.</title>
        <authorList>
            <person name="Imachi H."/>
            <person name="Nobu M.K."/>
            <person name="Nakahara N."/>
            <person name="Morono Y."/>
            <person name="Ogawara M."/>
            <person name="Takaki Y."/>
            <person name="Takano Y."/>
            <person name="Uematsu K."/>
            <person name="Ikuta T."/>
            <person name="Ito M."/>
            <person name="Matsui Y."/>
            <person name="Miyazaki M."/>
            <person name="Murata K."/>
            <person name="Saito Y."/>
            <person name="Sakai S."/>
            <person name="Song C."/>
            <person name="Tasumi E."/>
            <person name="Yamanaka Y."/>
            <person name="Yamaguchi T."/>
            <person name="Kamagata Y."/>
            <person name="Tamaki H."/>
            <person name="Takai K."/>
        </authorList>
    </citation>
    <scope>NUCLEOTIDE SEQUENCE [LARGE SCALE GENOMIC DNA]</scope>
    <source>
        <strain evidence="1 2">MK-D1</strain>
    </source>
</reference>
<dbReference type="EMBL" id="CP042905">
    <property type="protein sequence ID" value="QEE18059.1"/>
    <property type="molecule type" value="Genomic_DNA"/>
</dbReference>
<dbReference type="KEGG" id="psyt:DSAG12_03897"/>
<evidence type="ECO:0000313" key="2">
    <source>
        <dbReference type="Proteomes" id="UP000321408"/>
    </source>
</evidence>
<dbReference type="RefSeq" id="WP_147664983.1">
    <property type="nucleotide sequence ID" value="NZ_CP042905.2"/>
</dbReference>
<evidence type="ECO:0000313" key="1">
    <source>
        <dbReference type="EMBL" id="QEE18059.1"/>
    </source>
</evidence>